<gene>
    <name evidence="1" type="ORF">Pmani_038284</name>
</gene>
<protein>
    <submittedName>
        <fullName evidence="1">Uncharacterized protein</fullName>
    </submittedName>
</protein>
<dbReference type="EMBL" id="JAWZYT010006172">
    <property type="protein sequence ID" value="KAK4288699.1"/>
    <property type="molecule type" value="Genomic_DNA"/>
</dbReference>
<reference evidence="1" key="1">
    <citation type="submission" date="2023-11" db="EMBL/GenBank/DDBJ databases">
        <title>Genome assemblies of two species of porcelain crab, Petrolisthes cinctipes and Petrolisthes manimaculis (Anomura: Porcellanidae).</title>
        <authorList>
            <person name="Angst P."/>
        </authorList>
    </citation>
    <scope>NUCLEOTIDE SEQUENCE</scope>
    <source>
        <strain evidence="1">PB745_02</strain>
        <tissue evidence="1">Gill</tissue>
    </source>
</reference>
<proteinExistence type="predicted"/>
<organism evidence="1 2">
    <name type="scientific">Petrolisthes manimaculis</name>
    <dbReference type="NCBI Taxonomy" id="1843537"/>
    <lineage>
        <taxon>Eukaryota</taxon>
        <taxon>Metazoa</taxon>
        <taxon>Ecdysozoa</taxon>
        <taxon>Arthropoda</taxon>
        <taxon>Crustacea</taxon>
        <taxon>Multicrustacea</taxon>
        <taxon>Malacostraca</taxon>
        <taxon>Eumalacostraca</taxon>
        <taxon>Eucarida</taxon>
        <taxon>Decapoda</taxon>
        <taxon>Pleocyemata</taxon>
        <taxon>Anomura</taxon>
        <taxon>Galatheoidea</taxon>
        <taxon>Porcellanidae</taxon>
        <taxon>Petrolisthes</taxon>
    </lineage>
</organism>
<evidence type="ECO:0000313" key="2">
    <source>
        <dbReference type="Proteomes" id="UP001292094"/>
    </source>
</evidence>
<keyword evidence="2" id="KW-1185">Reference proteome</keyword>
<sequence>MVLPQVLPVIAEYLNGLSGLPAARPVTLVSRPGQGLSYAMLEEEGRCVRCWMRPPGAAQPGLVARPTSTGRKNVQVME</sequence>
<dbReference type="AlphaFoldDB" id="A0AAE1NER2"/>
<name>A0AAE1NER2_9EUCA</name>
<dbReference type="Proteomes" id="UP001292094">
    <property type="component" value="Unassembled WGS sequence"/>
</dbReference>
<comment type="caution">
    <text evidence="1">The sequence shown here is derived from an EMBL/GenBank/DDBJ whole genome shotgun (WGS) entry which is preliminary data.</text>
</comment>
<evidence type="ECO:0000313" key="1">
    <source>
        <dbReference type="EMBL" id="KAK4288699.1"/>
    </source>
</evidence>
<accession>A0AAE1NER2</accession>